<evidence type="ECO:0000313" key="1">
    <source>
        <dbReference type="EMBL" id="GAB17007.1"/>
    </source>
</evidence>
<organism evidence="1 2">
    <name type="scientific">Gordonia effusa NBRC 100432</name>
    <dbReference type="NCBI Taxonomy" id="1077974"/>
    <lineage>
        <taxon>Bacteria</taxon>
        <taxon>Bacillati</taxon>
        <taxon>Actinomycetota</taxon>
        <taxon>Actinomycetes</taxon>
        <taxon>Mycobacteriales</taxon>
        <taxon>Gordoniaceae</taxon>
        <taxon>Gordonia</taxon>
    </lineage>
</organism>
<dbReference type="EMBL" id="BAEH01000018">
    <property type="protein sequence ID" value="GAB17007.1"/>
    <property type="molecule type" value="Genomic_DNA"/>
</dbReference>
<dbReference type="OrthoDB" id="4567510at2"/>
<sequence>MIDAVEDLARRWPAAAPIYRKLIRPLDVAVIGPPWSGRGTLVRALHNSLSVSAVVVDSPDSAVSADIALYLLVGRVRAGDVETISSLPRDRRIVLLNKADTCGSPDAANDAAHRCGSLLATDVLPVTGLWGAVTVTSDDATLLRELAADRVPLPRFAAQFAADDPRHAALLGRIGWRGVTDCVQEIRSGRIAGSPGDIDPLLRRRSGIGCLTTTFGQLAEPIRLFRETRAASELSALASTASGQLRDAIEHVVVDHALIGGLR</sequence>
<protein>
    <submittedName>
        <fullName evidence="1">Uncharacterized protein</fullName>
    </submittedName>
</protein>
<proteinExistence type="predicted"/>
<dbReference type="AlphaFoldDB" id="H0QW06"/>
<evidence type="ECO:0000313" key="2">
    <source>
        <dbReference type="Proteomes" id="UP000035034"/>
    </source>
</evidence>
<keyword evidence="2" id="KW-1185">Reference proteome</keyword>
<comment type="caution">
    <text evidence="1">The sequence shown here is derived from an EMBL/GenBank/DDBJ whole genome shotgun (WGS) entry which is preliminary data.</text>
</comment>
<accession>H0QW06</accession>
<gene>
    <name evidence="1" type="ORF">GOEFS_018_00400</name>
</gene>
<reference evidence="1 2" key="1">
    <citation type="submission" date="2011-12" db="EMBL/GenBank/DDBJ databases">
        <title>Whole genome shotgun sequence of Gordonia effusa NBRC 100432.</title>
        <authorList>
            <person name="Yoshida I."/>
            <person name="Takarada H."/>
            <person name="Hosoyama A."/>
            <person name="Tsuchikane K."/>
            <person name="Katsumata H."/>
            <person name="Yamazaki S."/>
            <person name="Fujita N."/>
        </authorList>
    </citation>
    <scope>NUCLEOTIDE SEQUENCE [LARGE SCALE GENOMIC DNA]</scope>
    <source>
        <strain evidence="1 2">NBRC 100432</strain>
    </source>
</reference>
<dbReference type="STRING" id="1077974.GOEFS_018_00400"/>
<name>H0QW06_9ACTN</name>
<dbReference type="RefSeq" id="WP_007316345.1">
    <property type="nucleotide sequence ID" value="NZ_BAEH01000018.1"/>
</dbReference>
<dbReference type="Proteomes" id="UP000035034">
    <property type="component" value="Unassembled WGS sequence"/>
</dbReference>